<dbReference type="SUPFAM" id="SSF52172">
    <property type="entry name" value="CheY-like"/>
    <property type="match status" value="1"/>
</dbReference>
<keyword evidence="5 9" id="KW-0418">Kinase</keyword>
<evidence type="ECO:0000256" key="2">
    <source>
        <dbReference type="ARBA" id="ARBA00012438"/>
    </source>
</evidence>
<evidence type="ECO:0000256" key="6">
    <source>
        <dbReference type="ARBA" id="ARBA00022840"/>
    </source>
</evidence>
<keyword evidence="10" id="KW-1185">Reference proteome</keyword>
<gene>
    <name evidence="9" type="ORF">BES34_013530</name>
</gene>
<dbReference type="Proteomes" id="UP000094669">
    <property type="component" value="Unassembled WGS sequence"/>
</dbReference>
<comment type="caution">
    <text evidence="9">The sequence shown here is derived from an EMBL/GenBank/DDBJ whole genome shotgun (WGS) entry which is preliminary data.</text>
</comment>
<dbReference type="InterPro" id="IPR036890">
    <property type="entry name" value="HATPase_C_sf"/>
</dbReference>
<evidence type="ECO:0000256" key="5">
    <source>
        <dbReference type="ARBA" id="ARBA00022777"/>
    </source>
</evidence>
<keyword evidence="6" id="KW-0067">ATP-binding</keyword>
<dbReference type="InterPro" id="IPR005467">
    <property type="entry name" value="His_kinase_dom"/>
</dbReference>
<protein>
    <recommendedName>
        <fullName evidence="2">histidine kinase</fullName>
        <ecNumber evidence="2">2.7.13.3</ecNumber>
    </recommendedName>
</protein>
<name>A0ABX4YHA8_9LEPT</name>
<organism evidence="9 10">
    <name type="scientific">Leptospira inadai serovar Lyme</name>
    <dbReference type="NCBI Taxonomy" id="293084"/>
    <lineage>
        <taxon>Bacteria</taxon>
        <taxon>Pseudomonadati</taxon>
        <taxon>Spirochaetota</taxon>
        <taxon>Spirochaetia</taxon>
        <taxon>Leptospirales</taxon>
        <taxon>Leptospiraceae</taxon>
        <taxon>Leptospira</taxon>
    </lineage>
</organism>
<dbReference type="Pfam" id="PF02518">
    <property type="entry name" value="HATPase_c"/>
    <property type="match status" value="1"/>
</dbReference>
<keyword evidence="7" id="KW-0902">Two-component regulatory system</keyword>
<feature type="non-terminal residue" evidence="9">
    <location>
        <position position="428"/>
    </location>
</feature>
<dbReference type="GO" id="GO:0016301">
    <property type="term" value="F:kinase activity"/>
    <property type="evidence" value="ECO:0007669"/>
    <property type="project" value="UniProtKB-KW"/>
</dbReference>
<dbReference type="SUPFAM" id="SSF55874">
    <property type="entry name" value="ATPase domain of HSP90 chaperone/DNA topoisomerase II/histidine kinase"/>
    <property type="match status" value="1"/>
</dbReference>
<accession>A0ABX4YHA8</accession>
<evidence type="ECO:0000313" key="10">
    <source>
        <dbReference type="Proteomes" id="UP000094669"/>
    </source>
</evidence>
<dbReference type="InterPro" id="IPR003594">
    <property type="entry name" value="HATPase_dom"/>
</dbReference>
<sequence>MKESVIDQFSRARESHKHRGKILFFCPDTEKAKTLQRETHAYRIDSTICRTMQEALEKVQTTNYDVIYASYPMEDIDPFLHELQIKEEKPELIFYLKKPNLRQVVEAMRRGAFDCVEEDSSIEVLLDSLHAALEKSRLQNIEKSIERNRRIKLKEELDWNSYRKEIVRRDFSRQDGHLISSIRTSLSQGSGFGSLLSAIALLKRKAKNNGIHYEVPSGLVEILLSNAESARKIIDFFEEIEYIINNPQEKSNFSVSFVHSLFQDSVKSVQAFANQRSIRIKLCEDKFKGIGRFVKLHPQSFRKAIEELLLNALKFSEPNSSVYILFELSKEKLRISMLNSPRPETEMRSGIPREFTEFIFQPFVRLSKIVHEDVPTLDFGLGLTLVEKIISNHGGSIKIGNVESYINSEYNNILINIEMEIPASAIGG</sequence>
<evidence type="ECO:0000256" key="4">
    <source>
        <dbReference type="ARBA" id="ARBA00022741"/>
    </source>
</evidence>
<evidence type="ECO:0000313" key="9">
    <source>
        <dbReference type="EMBL" id="PNV74554.1"/>
    </source>
</evidence>
<comment type="catalytic activity">
    <reaction evidence="1">
        <text>ATP + protein L-histidine = ADP + protein N-phospho-L-histidine.</text>
        <dbReference type="EC" id="2.7.13.3"/>
    </reaction>
</comment>
<dbReference type="CDD" id="cd00075">
    <property type="entry name" value="HATPase"/>
    <property type="match status" value="1"/>
</dbReference>
<proteinExistence type="predicted"/>
<dbReference type="InterPro" id="IPR050351">
    <property type="entry name" value="BphY/WalK/GraS-like"/>
</dbReference>
<keyword evidence="4" id="KW-0547">Nucleotide-binding</keyword>
<dbReference type="PANTHER" id="PTHR42878">
    <property type="entry name" value="TWO-COMPONENT HISTIDINE KINASE"/>
    <property type="match status" value="1"/>
</dbReference>
<evidence type="ECO:0000259" key="8">
    <source>
        <dbReference type="PROSITE" id="PS50109"/>
    </source>
</evidence>
<dbReference type="InterPro" id="IPR011006">
    <property type="entry name" value="CheY-like_superfamily"/>
</dbReference>
<dbReference type="PANTHER" id="PTHR42878:SF7">
    <property type="entry name" value="SENSOR HISTIDINE KINASE GLRK"/>
    <property type="match status" value="1"/>
</dbReference>
<dbReference type="Gene3D" id="3.30.565.10">
    <property type="entry name" value="Histidine kinase-like ATPase, C-terminal domain"/>
    <property type="match status" value="1"/>
</dbReference>
<feature type="domain" description="Histidine kinase" evidence="8">
    <location>
        <begin position="177"/>
        <end position="425"/>
    </location>
</feature>
<dbReference type="EMBL" id="MCRM02000013">
    <property type="protein sequence ID" value="PNV74554.1"/>
    <property type="molecule type" value="Genomic_DNA"/>
</dbReference>
<keyword evidence="3" id="KW-0808">Transferase</keyword>
<evidence type="ECO:0000256" key="1">
    <source>
        <dbReference type="ARBA" id="ARBA00000085"/>
    </source>
</evidence>
<evidence type="ECO:0000256" key="7">
    <source>
        <dbReference type="ARBA" id="ARBA00023012"/>
    </source>
</evidence>
<reference evidence="9" key="1">
    <citation type="submission" date="2018-01" db="EMBL/GenBank/DDBJ databases">
        <title>Genomic characterization of Leptospira inadai serogroup Lyme isolated from captured rat in Brazil and comparative analysis with human reference strain.</title>
        <authorList>
            <person name="Moreno L.Z."/>
            <person name="Loureiro A.P."/>
            <person name="Miraglia F."/>
            <person name="Kremer F.S."/>
            <person name="Eslabao M.R."/>
            <person name="Dellagostin O.A."/>
            <person name="Lilenbaum W."/>
            <person name="Moreno A.M."/>
        </authorList>
    </citation>
    <scope>NUCLEOTIDE SEQUENCE [LARGE SCALE GENOMIC DNA]</scope>
    <source>
        <strain evidence="9">M34/99</strain>
    </source>
</reference>
<dbReference type="EC" id="2.7.13.3" evidence="2"/>
<dbReference type="Gene3D" id="3.40.50.2300">
    <property type="match status" value="1"/>
</dbReference>
<evidence type="ECO:0000256" key="3">
    <source>
        <dbReference type="ARBA" id="ARBA00022679"/>
    </source>
</evidence>
<dbReference type="PROSITE" id="PS50109">
    <property type="entry name" value="HIS_KIN"/>
    <property type="match status" value="1"/>
</dbReference>